<feature type="region of interest" description="Disordered" evidence="1">
    <location>
        <begin position="342"/>
        <end position="367"/>
    </location>
</feature>
<dbReference type="Gene3D" id="3.40.50.1820">
    <property type="entry name" value="alpha/beta hydrolase"/>
    <property type="match status" value="1"/>
</dbReference>
<keyword evidence="2" id="KW-0732">Signal</keyword>
<feature type="signal peptide" evidence="2">
    <location>
        <begin position="1"/>
        <end position="17"/>
    </location>
</feature>
<dbReference type="AlphaFoldDB" id="A0A1B9I5L0"/>
<dbReference type="OrthoDB" id="1743579at2759"/>
<evidence type="ECO:0000313" key="4">
    <source>
        <dbReference type="EMBL" id="OCF50815.1"/>
    </source>
</evidence>
<evidence type="ECO:0000313" key="6">
    <source>
        <dbReference type="Proteomes" id="UP000094020"/>
    </source>
</evidence>
<dbReference type="Pfam" id="PF00561">
    <property type="entry name" value="Abhydrolase_1"/>
    <property type="match status" value="1"/>
</dbReference>
<organism evidence="4">
    <name type="scientific">Kwoniella pini CBS 10737</name>
    <dbReference type="NCBI Taxonomy" id="1296096"/>
    <lineage>
        <taxon>Eukaryota</taxon>
        <taxon>Fungi</taxon>
        <taxon>Dikarya</taxon>
        <taxon>Basidiomycota</taxon>
        <taxon>Agaricomycotina</taxon>
        <taxon>Tremellomycetes</taxon>
        <taxon>Tremellales</taxon>
        <taxon>Cryptococcaceae</taxon>
        <taxon>Kwoniella</taxon>
    </lineage>
</organism>
<evidence type="ECO:0000256" key="1">
    <source>
        <dbReference type="SAM" id="MobiDB-lite"/>
    </source>
</evidence>
<dbReference type="InterPro" id="IPR029058">
    <property type="entry name" value="AB_hydrolase_fold"/>
</dbReference>
<gene>
    <name evidence="4" type="ORF">I206_02872</name>
    <name evidence="5" type="ORF">I206_102521</name>
</gene>
<name>A0A1B9I5L0_9TREE</name>
<feature type="chain" id="PRO_5008628436" description="AB hydrolase-1 domain-containing protein" evidence="2">
    <location>
        <begin position="18"/>
        <end position="413"/>
    </location>
</feature>
<keyword evidence="6" id="KW-1185">Reference proteome</keyword>
<evidence type="ECO:0000259" key="3">
    <source>
        <dbReference type="Pfam" id="PF00561"/>
    </source>
</evidence>
<reference evidence="4" key="3">
    <citation type="submission" date="2016-07" db="EMBL/GenBank/DDBJ databases">
        <title>Evolution of pathogenesis and genome organization in the Tremellales.</title>
        <authorList>
            <person name="Cuomo C."/>
            <person name="Litvintseva A."/>
            <person name="Heitman J."/>
            <person name="Chen Y."/>
            <person name="Sun S."/>
            <person name="Springer D."/>
            <person name="Dromer F."/>
            <person name="Young S."/>
            <person name="Zeng Q."/>
            <person name="Chapman S."/>
            <person name="Gujja S."/>
            <person name="Saif S."/>
            <person name="Birren B."/>
        </authorList>
    </citation>
    <scope>NUCLEOTIDE SEQUENCE</scope>
    <source>
        <strain evidence="4">CBS 10737</strain>
    </source>
</reference>
<evidence type="ECO:0000313" key="5">
    <source>
        <dbReference type="EMBL" id="WWC68591.1"/>
    </source>
</evidence>
<reference evidence="5" key="4">
    <citation type="submission" date="2024-02" db="EMBL/GenBank/DDBJ databases">
        <title>Comparative genomics of Cryptococcus and Kwoniella reveals pathogenesis evolution and contrasting modes of karyotype evolution via chromosome fusion or intercentromeric recombination.</title>
        <authorList>
            <person name="Coelho M.A."/>
            <person name="David-Palma M."/>
            <person name="Shea T."/>
            <person name="Bowers K."/>
            <person name="McGinley-Smith S."/>
            <person name="Mohammad A.W."/>
            <person name="Gnirke A."/>
            <person name="Yurkov A.M."/>
            <person name="Nowrousian M."/>
            <person name="Sun S."/>
            <person name="Cuomo C.A."/>
            <person name="Heitman J."/>
        </authorList>
    </citation>
    <scope>NUCLEOTIDE SEQUENCE</scope>
    <source>
        <strain evidence="5">CBS 10737</strain>
    </source>
</reference>
<dbReference type="SUPFAM" id="SSF53474">
    <property type="entry name" value="alpha/beta-Hydrolases"/>
    <property type="match status" value="1"/>
</dbReference>
<dbReference type="EMBL" id="KI894009">
    <property type="protein sequence ID" value="OCF50815.1"/>
    <property type="molecule type" value="Genomic_DNA"/>
</dbReference>
<dbReference type="Proteomes" id="UP000094020">
    <property type="component" value="Chromosome 3"/>
</dbReference>
<reference evidence="5" key="2">
    <citation type="submission" date="2013-07" db="EMBL/GenBank/DDBJ databases">
        <authorList>
            <consortium name="The Broad Institute Genome Sequencing Platform"/>
            <person name="Cuomo C."/>
            <person name="Litvintseva A."/>
            <person name="Chen Y."/>
            <person name="Heitman J."/>
            <person name="Sun S."/>
            <person name="Springer D."/>
            <person name="Dromer F."/>
            <person name="Young S.K."/>
            <person name="Zeng Q."/>
            <person name="Gargeya S."/>
            <person name="Fitzgerald M."/>
            <person name="Abouelleil A."/>
            <person name="Alvarado L."/>
            <person name="Berlin A.M."/>
            <person name="Chapman S.B."/>
            <person name="Dewar J."/>
            <person name="Goldberg J."/>
            <person name="Griggs A."/>
            <person name="Gujja S."/>
            <person name="Hansen M."/>
            <person name="Howarth C."/>
            <person name="Imamovic A."/>
            <person name="Larimer J."/>
            <person name="McCowan C."/>
            <person name="Murphy C."/>
            <person name="Pearson M."/>
            <person name="Priest M."/>
            <person name="Roberts A."/>
            <person name="Saif S."/>
            <person name="Shea T."/>
            <person name="Sykes S."/>
            <person name="Wortman J."/>
            <person name="Nusbaum C."/>
            <person name="Birren B."/>
        </authorList>
    </citation>
    <scope>NUCLEOTIDE SEQUENCE</scope>
    <source>
        <strain evidence="5">CBS 10737</strain>
    </source>
</reference>
<evidence type="ECO:0000256" key="2">
    <source>
        <dbReference type="SAM" id="SignalP"/>
    </source>
</evidence>
<dbReference type="STRING" id="1296096.A0A1B9I5L0"/>
<dbReference type="EMBL" id="CP144521">
    <property type="protein sequence ID" value="WWC68591.1"/>
    <property type="molecule type" value="Genomic_DNA"/>
</dbReference>
<accession>A0A1B9I5L0</accession>
<dbReference type="GeneID" id="30171241"/>
<protein>
    <recommendedName>
        <fullName evidence="3">AB hydrolase-1 domain-containing protein</fullName>
    </recommendedName>
</protein>
<dbReference type="RefSeq" id="XP_019012034.1">
    <property type="nucleotide sequence ID" value="XM_019154631.1"/>
</dbReference>
<proteinExistence type="predicted"/>
<dbReference type="InterPro" id="IPR000073">
    <property type="entry name" value="AB_hydrolase_1"/>
</dbReference>
<sequence>MLNQLTLLTLLGSMVYALPSIQEIKRDSGTYANCRTFYSDIYAETTQNSDLKSVIGGPPPNQQVLVESSIQQFAAGSMVMNQIMNATKIQVSGSYSLWFEYCEPKSGNSTGLFQTHHGLVGNAGYWNVQLDNSPNNSFAESAAQAGWSTLSYDRLGVGRSAKPDGTNIVQIPFEIAQSVSIAKSIRSGNLSDIGKFDKIIGVGHSYGSNLLAGLVSISPSSFDALILTGFTNNATQGPLGLFSFQSTIANVAYPSRFSTDLNDYVITPNMYVDQTGFFHYPNYTNTSLSTFTNTKGEYTLGQQNSISAALQLKNNYTSPVFVVTGEFDAPYCAANCYITSLTSSSNSTGNSNSNSTSSSMNKPSQLDTAKEVFPSSTNFQTYVVPDTAHGINYHTTAYDAYSKIIQFVKNANI</sequence>
<reference evidence="4" key="1">
    <citation type="submission" date="2013-07" db="EMBL/GenBank/DDBJ databases">
        <title>The Genome Sequence of Cryptococcus pinus CBS10737.</title>
        <authorList>
            <consortium name="The Broad Institute Genome Sequencing Platform"/>
            <person name="Cuomo C."/>
            <person name="Litvintseva A."/>
            <person name="Chen Y."/>
            <person name="Heitman J."/>
            <person name="Sun S."/>
            <person name="Springer D."/>
            <person name="Dromer F."/>
            <person name="Young S.K."/>
            <person name="Zeng Q."/>
            <person name="Gargeya S."/>
            <person name="Fitzgerald M."/>
            <person name="Abouelleil A."/>
            <person name="Alvarado L."/>
            <person name="Berlin A.M."/>
            <person name="Chapman S.B."/>
            <person name="Dewar J."/>
            <person name="Goldberg J."/>
            <person name="Griggs A."/>
            <person name="Gujja S."/>
            <person name="Hansen M."/>
            <person name="Howarth C."/>
            <person name="Imamovic A."/>
            <person name="Larimer J."/>
            <person name="McCowan C."/>
            <person name="Murphy C."/>
            <person name="Pearson M."/>
            <person name="Priest M."/>
            <person name="Roberts A."/>
            <person name="Saif S."/>
            <person name="Shea T."/>
            <person name="Sykes S."/>
            <person name="Wortman J."/>
            <person name="Nusbaum C."/>
            <person name="Birren B."/>
        </authorList>
    </citation>
    <scope>NUCLEOTIDE SEQUENCE [LARGE SCALE GENOMIC DNA]</scope>
    <source>
        <strain evidence="4">CBS 10737</strain>
    </source>
</reference>
<feature type="compositionally biased region" description="Low complexity" evidence="1">
    <location>
        <begin position="342"/>
        <end position="359"/>
    </location>
</feature>
<dbReference type="KEGG" id="kpin:30171241"/>
<feature type="domain" description="AB hydrolase-1" evidence="3">
    <location>
        <begin position="116"/>
        <end position="328"/>
    </location>
</feature>